<dbReference type="GeneID" id="121210044"/>
<dbReference type="SUPFAM" id="SSF56672">
    <property type="entry name" value="DNA/RNA polymerases"/>
    <property type="match status" value="2"/>
</dbReference>
<evidence type="ECO:0000313" key="5">
    <source>
        <dbReference type="RefSeq" id="XP_040938055.1"/>
    </source>
</evidence>
<dbReference type="Proteomes" id="UP000818029">
    <property type="component" value="Chromosome A11"/>
</dbReference>
<dbReference type="InterPro" id="IPR041577">
    <property type="entry name" value="RT_RNaseH_2"/>
</dbReference>
<dbReference type="Gene3D" id="3.10.20.370">
    <property type="match status" value="1"/>
</dbReference>
<feature type="domain" description="Tf2-1-like SH3-like" evidence="3">
    <location>
        <begin position="451"/>
        <end position="504"/>
    </location>
</feature>
<dbReference type="InterPro" id="IPR043502">
    <property type="entry name" value="DNA/RNA_pol_sf"/>
</dbReference>
<dbReference type="Gene3D" id="3.30.70.270">
    <property type="match status" value="2"/>
</dbReference>
<dbReference type="PANTHER" id="PTHR37984:SF5">
    <property type="entry name" value="PROTEIN NYNRIN-LIKE"/>
    <property type="match status" value="1"/>
</dbReference>
<protein>
    <recommendedName>
        <fullName evidence="6">DNA/RNA polymerases superfamily protein</fullName>
    </recommendedName>
</protein>
<keyword evidence="4" id="KW-1185">Reference proteome</keyword>
<dbReference type="Pfam" id="PF17919">
    <property type="entry name" value="RT_RNaseH_2"/>
    <property type="match status" value="1"/>
</dbReference>
<dbReference type="InterPro" id="IPR056924">
    <property type="entry name" value="SH3_Tf2-1"/>
</dbReference>
<dbReference type="PANTHER" id="PTHR37984">
    <property type="entry name" value="PROTEIN CBG26694"/>
    <property type="match status" value="1"/>
</dbReference>
<organism evidence="4 5">
    <name type="scientific">Gossypium hirsutum</name>
    <name type="common">Upland cotton</name>
    <name type="synonym">Gossypium mexicanum</name>
    <dbReference type="NCBI Taxonomy" id="3635"/>
    <lineage>
        <taxon>Eukaryota</taxon>
        <taxon>Viridiplantae</taxon>
        <taxon>Streptophyta</taxon>
        <taxon>Embryophyta</taxon>
        <taxon>Tracheophyta</taxon>
        <taxon>Spermatophyta</taxon>
        <taxon>Magnoliopsida</taxon>
        <taxon>eudicotyledons</taxon>
        <taxon>Gunneridae</taxon>
        <taxon>Pentapetalae</taxon>
        <taxon>rosids</taxon>
        <taxon>malvids</taxon>
        <taxon>Malvales</taxon>
        <taxon>Malvaceae</taxon>
        <taxon>Malvoideae</taxon>
        <taxon>Gossypium</taxon>
    </lineage>
</organism>
<sequence>MDWLSKHGVILDCYKKRFSIQTASEGRVEVNDLAGSQCDKIQTVCEFPDVFPEELPGLPPDSEVEFAIEVYQGTAQISIPPYQMSPTELKELKIQLQDLLDRGFIRSSISPWRAPSDSEHDQHLKIVLQILQEKRLYGKLSKCEFWLSEVVSLGHVVSADGIQVDSKNIEAIVQLKPPRNVLEVHSFLGLAGYYRRFVNGFSKIALPMTKLLQKNVPFVWDDQCQESFEKLKQMLTETPILTLPESGKDFIVYSDASLSSLGYVLMQEGKVIAYASRQLKLHEHNYPTHHLELAAVIFSLKTWRHYLYDEKCYIYMDRKREYNVVADALSRKAVIDLRAMFTWLSIYDDESLIAELKVKPVMFYQIKSAQLKDDKFLKKREMIQTGTIENFSIDAHGCLRYRDRRVKAEHQVPTGLLQPIRIPEWKWDRITMDFVIGLPLSASKKNAIWKKILRFGRKGKLSPRYNGPYGIVERIGPVAYRLALPLELQKIHDVFHVSMLRRYRSYPSHVISIEDIEIQLDLSYEEEPVEILAQEIKELRNKRVSLVKVLWKSHKVEEATWEPEETMRAQYPHLFSS</sequence>
<feature type="domain" description="Reverse transcriptase/retrotransposon-derived protein RNase H-like" evidence="2">
    <location>
        <begin position="220"/>
        <end position="312"/>
    </location>
</feature>
<dbReference type="InterPro" id="IPR043128">
    <property type="entry name" value="Rev_trsase/Diguanyl_cyclase"/>
</dbReference>
<dbReference type="InterPro" id="IPR016197">
    <property type="entry name" value="Chromo-like_dom_sf"/>
</dbReference>
<reference evidence="5" key="2">
    <citation type="submission" date="2025-08" db="UniProtKB">
        <authorList>
            <consortium name="RefSeq"/>
        </authorList>
    </citation>
    <scope>IDENTIFICATION</scope>
</reference>
<evidence type="ECO:0000259" key="2">
    <source>
        <dbReference type="Pfam" id="PF17919"/>
    </source>
</evidence>
<reference evidence="4" key="1">
    <citation type="journal article" date="2020" name="Nat. Genet.">
        <title>Genomic diversifications of five Gossypium allopolyploid species and their impact on cotton improvement.</title>
        <authorList>
            <person name="Chen Z.J."/>
            <person name="Sreedasyam A."/>
            <person name="Ando A."/>
            <person name="Song Q."/>
            <person name="De Santiago L.M."/>
            <person name="Hulse-Kemp A.M."/>
            <person name="Ding M."/>
            <person name="Ye W."/>
            <person name="Kirkbride R.C."/>
            <person name="Jenkins J."/>
            <person name="Plott C."/>
            <person name="Lovell J."/>
            <person name="Lin Y.M."/>
            <person name="Vaughn R."/>
            <person name="Liu B."/>
            <person name="Simpson S."/>
            <person name="Scheffler B.E."/>
            <person name="Wen L."/>
            <person name="Saski C.A."/>
            <person name="Grover C.E."/>
            <person name="Hu G."/>
            <person name="Conover J.L."/>
            <person name="Carlson J.W."/>
            <person name="Shu S."/>
            <person name="Boston L.B."/>
            <person name="Williams M."/>
            <person name="Peterson D.G."/>
            <person name="McGee K."/>
            <person name="Jones D.C."/>
            <person name="Wendel J.F."/>
            <person name="Stelly D.M."/>
            <person name="Grimwood J."/>
            <person name="Schmutz J."/>
        </authorList>
    </citation>
    <scope>NUCLEOTIDE SEQUENCE [LARGE SCALE GENOMIC DNA]</scope>
    <source>
        <strain evidence="4">cv. TM-1</strain>
    </source>
</reference>
<keyword evidence="1" id="KW-0511">Multifunctional enzyme</keyword>
<proteinExistence type="predicted"/>
<name>A0ABM2Z6M8_GOSHI</name>
<evidence type="ECO:0000259" key="3">
    <source>
        <dbReference type="Pfam" id="PF24626"/>
    </source>
</evidence>
<evidence type="ECO:0000313" key="4">
    <source>
        <dbReference type="Proteomes" id="UP000818029"/>
    </source>
</evidence>
<dbReference type="RefSeq" id="XP_040938055.1">
    <property type="nucleotide sequence ID" value="XM_041082121.1"/>
</dbReference>
<dbReference type="Gene3D" id="3.10.10.10">
    <property type="entry name" value="HIV Type 1 Reverse Transcriptase, subunit A, domain 1"/>
    <property type="match status" value="1"/>
</dbReference>
<dbReference type="Pfam" id="PF24626">
    <property type="entry name" value="SH3_Tf2-1"/>
    <property type="match status" value="1"/>
</dbReference>
<accession>A0ABM2Z6M8</accession>
<evidence type="ECO:0000256" key="1">
    <source>
        <dbReference type="ARBA" id="ARBA00023268"/>
    </source>
</evidence>
<gene>
    <name evidence="5" type="primary">LOC121210044</name>
</gene>
<dbReference type="SUPFAM" id="SSF54160">
    <property type="entry name" value="Chromo domain-like"/>
    <property type="match status" value="1"/>
</dbReference>
<dbReference type="InterPro" id="IPR050951">
    <property type="entry name" value="Retrovirus_Pol_polyprotein"/>
</dbReference>
<evidence type="ECO:0008006" key="6">
    <source>
        <dbReference type="Google" id="ProtNLM"/>
    </source>
</evidence>